<dbReference type="EMBL" id="JACRDE010000328">
    <property type="protein sequence ID" value="MBI5250290.1"/>
    <property type="molecule type" value="Genomic_DNA"/>
</dbReference>
<dbReference type="InterPro" id="IPR022791">
    <property type="entry name" value="L-PG_synthase/AglD"/>
</dbReference>
<keyword evidence="2" id="KW-1003">Cell membrane</keyword>
<feature type="transmembrane region" description="Helical" evidence="6">
    <location>
        <begin position="152"/>
        <end position="169"/>
    </location>
</feature>
<dbReference type="AlphaFoldDB" id="A0A9D6Z3X0"/>
<evidence type="ECO:0000313" key="8">
    <source>
        <dbReference type="Proteomes" id="UP000807825"/>
    </source>
</evidence>
<evidence type="ECO:0000256" key="6">
    <source>
        <dbReference type="SAM" id="Phobius"/>
    </source>
</evidence>
<feature type="transmembrane region" description="Helical" evidence="6">
    <location>
        <begin position="67"/>
        <end position="85"/>
    </location>
</feature>
<evidence type="ECO:0000256" key="1">
    <source>
        <dbReference type="ARBA" id="ARBA00004651"/>
    </source>
</evidence>
<name>A0A9D6Z3X0_9BACT</name>
<dbReference type="Proteomes" id="UP000807825">
    <property type="component" value="Unassembled WGS sequence"/>
</dbReference>
<protein>
    <submittedName>
        <fullName evidence="7">Flippase-like domain-containing protein</fullName>
    </submittedName>
</protein>
<feature type="transmembrane region" description="Helical" evidence="6">
    <location>
        <begin position="308"/>
        <end position="334"/>
    </location>
</feature>
<keyword evidence="3 6" id="KW-0812">Transmembrane</keyword>
<comment type="caution">
    <text evidence="7">The sequence shown here is derived from an EMBL/GenBank/DDBJ whole genome shotgun (WGS) entry which is preliminary data.</text>
</comment>
<feature type="transmembrane region" description="Helical" evidence="6">
    <location>
        <begin position="33"/>
        <end position="55"/>
    </location>
</feature>
<keyword evidence="5 6" id="KW-0472">Membrane</keyword>
<feature type="transmembrane region" description="Helical" evidence="6">
    <location>
        <begin position="231"/>
        <end position="254"/>
    </location>
</feature>
<dbReference type="NCBIfam" id="TIGR00374">
    <property type="entry name" value="flippase-like domain"/>
    <property type="match status" value="1"/>
</dbReference>
<feature type="transmembrane region" description="Helical" evidence="6">
    <location>
        <begin position="176"/>
        <end position="196"/>
    </location>
</feature>
<evidence type="ECO:0000256" key="5">
    <source>
        <dbReference type="ARBA" id="ARBA00023136"/>
    </source>
</evidence>
<dbReference type="GO" id="GO:0005886">
    <property type="term" value="C:plasma membrane"/>
    <property type="evidence" value="ECO:0007669"/>
    <property type="project" value="UniProtKB-SubCell"/>
</dbReference>
<reference evidence="7" key="1">
    <citation type="submission" date="2020-07" db="EMBL/GenBank/DDBJ databases">
        <title>Huge and variable diversity of episymbiotic CPR bacteria and DPANN archaea in groundwater ecosystems.</title>
        <authorList>
            <person name="He C.Y."/>
            <person name="Keren R."/>
            <person name="Whittaker M."/>
            <person name="Farag I.F."/>
            <person name="Doudna J."/>
            <person name="Cate J.H.D."/>
            <person name="Banfield J.F."/>
        </authorList>
    </citation>
    <scope>NUCLEOTIDE SEQUENCE</scope>
    <source>
        <strain evidence="7">NC_groundwater_1664_Pr3_B-0.1um_52_9</strain>
    </source>
</reference>
<feature type="transmembrane region" description="Helical" evidence="6">
    <location>
        <begin position="266"/>
        <end position="288"/>
    </location>
</feature>
<evidence type="ECO:0000313" key="7">
    <source>
        <dbReference type="EMBL" id="MBI5250290.1"/>
    </source>
</evidence>
<gene>
    <name evidence="7" type="ORF">HY912_12415</name>
</gene>
<evidence type="ECO:0000256" key="3">
    <source>
        <dbReference type="ARBA" id="ARBA00022692"/>
    </source>
</evidence>
<organism evidence="7 8">
    <name type="scientific">Desulfomonile tiedjei</name>
    <dbReference type="NCBI Taxonomy" id="2358"/>
    <lineage>
        <taxon>Bacteria</taxon>
        <taxon>Pseudomonadati</taxon>
        <taxon>Thermodesulfobacteriota</taxon>
        <taxon>Desulfomonilia</taxon>
        <taxon>Desulfomonilales</taxon>
        <taxon>Desulfomonilaceae</taxon>
        <taxon>Desulfomonile</taxon>
    </lineage>
</organism>
<comment type="subcellular location">
    <subcellularLocation>
        <location evidence="1">Cell membrane</location>
        <topology evidence="1">Multi-pass membrane protein</topology>
    </subcellularLocation>
</comment>
<evidence type="ECO:0000256" key="2">
    <source>
        <dbReference type="ARBA" id="ARBA00022475"/>
    </source>
</evidence>
<evidence type="ECO:0000256" key="4">
    <source>
        <dbReference type="ARBA" id="ARBA00022989"/>
    </source>
</evidence>
<dbReference type="PANTHER" id="PTHR39087:SF2">
    <property type="entry name" value="UPF0104 MEMBRANE PROTEIN MJ1595"/>
    <property type="match status" value="1"/>
</dbReference>
<dbReference type="PANTHER" id="PTHR39087">
    <property type="entry name" value="UPF0104 MEMBRANE PROTEIN MJ1595"/>
    <property type="match status" value="1"/>
</dbReference>
<dbReference type="Pfam" id="PF03706">
    <property type="entry name" value="LPG_synthase_TM"/>
    <property type="match status" value="1"/>
</dbReference>
<keyword evidence="4 6" id="KW-1133">Transmembrane helix</keyword>
<sequence>MIEQQIVQDDGIVNPSACQERSERETTLGYPRLIKSVLISTVTGVILYGAATLAGDYQAISQALMNFPLDTLALVLLLVVVGWLLRGWRFYYYLQSNGASVPLGYSISSFLAGFALTSTPGKLGEAVKGIFLKQDYGVSVTRVVGIVMMERLMDLAGVLLLASFSVLLFKGWEKLFLLCAALVIAGGAFLCMESLYRPVLEWLGRFSILRKISERVLGILETGRSLVTGRILAVGLVVSTVAWGMESVSLYLILQGFNLQSTLLQANFVYCISTLVGALSMLPGGIGGTEAGMIGLLKFMGITYTEGLPSVLLIRLCTLWFAIAVGVGFMVMMLTGSGRKKNR</sequence>
<accession>A0A9D6Z3X0</accession>
<proteinExistence type="predicted"/>